<accession>A0ABW2SPK9</accession>
<feature type="domain" description="Helix-turn-helix type 11" evidence="2">
    <location>
        <begin position="9"/>
        <end position="61"/>
    </location>
</feature>
<dbReference type="EMBL" id="JBHTEF010000001">
    <property type="protein sequence ID" value="MFC7581303.1"/>
    <property type="molecule type" value="Genomic_DNA"/>
</dbReference>
<protein>
    <submittedName>
        <fullName evidence="3">Transcription repressor NadR</fullName>
    </submittedName>
</protein>
<evidence type="ECO:0000313" key="3">
    <source>
        <dbReference type="EMBL" id="MFC7581303.1"/>
    </source>
</evidence>
<dbReference type="InterPro" id="IPR013196">
    <property type="entry name" value="HTH_11"/>
</dbReference>
<evidence type="ECO:0000313" key="4">
    <source>
        <dbReference type="Proteomes" id="UP001596527"/>
    </source>
</evidence>
<sequence>MAAMGGEARRRAILRWLGESGSPVPGGELAERSGVSRQAVARDVAVLRAAGHGIVATSRGYVLGAAGGRGRTRVFKVRHTRERLAEELRTVVDLGATVEDVIVNHRVYGVVRGRLGIASRRDVDRFMRSIESGRSAPLMEVTSGYHFHTVSAPDEETLDAVGHALDEAGFTAPILPYERDALAGE</sequence>
<feature type="domain" description="3H" evidence="1">
    <location>
        <begin position="76"/>
        <end position="170"/>
    </location>
</feature>
<gene>
    <name evidence="3" type="ORF">ACFQWG_08855</name>
</gene>
<dbReference type="SUPFAM" id="SSF46785">
    <property type="entry name" value="Winged helix' DNA-binding domain"/>
    <property type="match status" value="1"/>
</dbReference>
<dbReference type="Gene3D" id="3.30.1340.20">
    <property type="entry name" value="3H domain"/>
    <property type="match status" value="1"/>
</dbReference>
<dbReference type="PANTHER" id="PTHR40068:SF1">
    <property type="entry name" value="TRANSCRIPTION REPRESSOR NIAR-RELATED"/>
    <property type="match status" value="1"/>
</dbReference>
<proteinExistence type="predicted"/>
<dbReference type="Proteomes" id="UP001596527">
    <property type="component" value="Unassembled WGS sequence"/>
</dbReference>
<reference evidence="4" key="1">
    <citation type="journal article" date="2019" name="Int. J. Syst. Evol. Microbiol.">
        <title>The Global Catalogue of Microorganisms (GCM) 10K type strain sequencing project: providing services to taxonomists for standard genome sequencing and annotation.</title>
        <authorList>
            <consortium name="The Broad Institute Genomics Platform"/>
            <consortium name="The Broad Institute Genome Sequencing Center for Infectious Disease"/>
            <person name="Wu L."/>
            <person name="Ma J."/>
        </authorList>
    </citation>
    <scope>NUCLEOTIDE SEQUENCE [LARGE SCALE GENOMIC DNA]</scope>
    <source>
        <strain evidence="4">CCUG 56698</strain>
    </source>
</reference>
<evidence type="ECO:0000259" key="1">
    <source>
        <dbReference type="Pfam" id="PF02829"/>
    </source>
</evidence>
<organism evidence="3 4">
    <name type="scientific">Schaalia naturae</name>
    <dbReference type="NCBI Taxonomy" id="635203"/>
    <lineage>
        <taxon>Bacteria</taxon>
        <taxon>Bacillati</taxon>
        <taxon>Actinomycetota</taxon>
        <taxon>Actinomycetes</taxon>
        <taxon>Actinomycetales</taxon>
        <taxon>Actinomycetaceae</taxon>
        <taxon>Schaalia</taxon>
    </lineage>
</organism>
<dbReference type="SUPFAM" id="SSF75500">
    <property type="entry name" value="Putative transcriptional regulator TM1602, C-terminal domain"/>
    <property type="match status" value="1"/>
</dbReference>
<evidence type="ECO:0000259" key="2">
    <source>
        <dbReference type="Pfam" id="PF08279"/>
    </source>
</evidence>
<dbReference type="PANTHER" id="PTHR40068">
    <property type="entry name" value="TRANSCRIPTION REPRESSOR NIAR-RELATED"/>
    <property type="match status" value="1"/>
</dbReference>
<dbReference type="InterPro" id="IPR026043">
    <property type="entry name" value="NadR"/>
</dbReference>
<dbReference type="Pfam" id="PF08279">
    <property type="entry name" value="HTH_11"/>
    <property type="match status" value="1"/>
</dbReference>
<dbReference type="InterPro" id="IPR036390">
    <property type="entry name" value="WH_DNA-bd_sf"/>
</dbReference>
<dbReference type="PIRSF" id="PIRSF037847">
    <property type="entry name" value="NiaR"/>
    <property type="match status" value="1"/>
</dbReference>
<comment type="caution">
    <text evidence="3">The sequence shown here is derived from an EMBL/GenBank/DDBJ whole genome shotgun (WGS) entry which is preliminary data.</text>
</comment>
<dbReference type="InterPro" id="IPR035922">
    <property type="entry name" value="3H_dom_sf"/>
</dbReference>
<name>A0ABW2SPK9_9ACTO</name>
<dbReference type="InterPro" id="IPR036388">
    <property type="entry name" value="WH-like_DNA-bd_sf"/>
</dbReference>
<dbReference type="Gene3D" id="1.10.10.10">
    <property type="entry name" value="Winged helix-like DNA-binding domain superfamily/Winged helix DNA-binding domain"/>
    <property type="match status" value="1"/>
</dbReference>
<dbReference type="RefSeq" id="WP_380974523.1">
    <property type="nucleotide sequence ID" value="NZ_JBHTEF010000001.1"/>
</dbReference>
<keyword evidence="4" id="KW-1185">Reference proteome</keyword>
<dbReference type="Pfam" id="PF02829">
    <property type="entry name" value="3H"/>
    <property type="match status" value="1"/>
</dbReference>
<dbReference type="InterPro" id="IPR004173">
    <property type="entry name" value="3H_domain"/>
</dbReference>